<evidence type="ECO:0000259" key="6">
    <source>
        <dbReference type="PROSITE" id="PS50950"/>
    </source>
</evidence>
<keyword evidence="1" id="KW-0479">Metal-binding</keyword>
<dbReference type="PANTHER" id="PTHR47696">
    <property type="entry name" value="THAP DOMAIN-CONTAINING PROTEIN 2"/>
    <property type="match status" value="1"/>
</dbReference>
<evidence type="ECO:0000256" key="1">
    <source>
        <dbReference type="ARBA" id="ARBA00022723"/>
    </source>
</evidence>
<reference evidence="7" key="1">
    <citation type="submission" date="2025-08" db="UniProtKB">
        <authorList>
            <consortium name="Ensembl"/>
        </authorList>
    </citation>
    <scope>IDENTIFICATION</scope>
</reference>
<dbReference type="InterPro" id="IPR006612">
    <property type="entry name" value="THAP_Znf"/>
</dbReference>
<evidence type="ECO:0000256" key="4">
    <source>
        <dbReference type="ARBA" id="ARBA00023125"/>
    </source>
</evidence>
<dbReference type="Gene3D" id="6.20.210.20">
    <property type="entry name" value="THAP domain"/>
    <property type="match status" value="1"/>
</dbReference>
<keyword evidence="3" id="KW-0862">Zinc</keyword>
<organism evidence="7">
    <name type="scientific">Petromyzon marinus</name>
    <name type="common">Sea lamprey</name>
    <dbReference type="NCBI Taxonomy" id="7757"/>
    <lineage>
        <taxon>Eukaryota</taxon>
        <taxon>Metazoa</taxon>
        <taxon>Chordata</taxon>
        <taxon>Craniata</taxon>
        <taxon>Vertebrata</taxon>
        <taxon>Cyclostomata</taxon>
        <taxon>Hyperoartia</taxon>
        <taxon>Petromyzontiformes</taxon>
        <taxon>Petromyzontidae</taxon>
        <taxon>Petromyzon</taxon>
    </lineage>
</organism>
<accession>S4RAJ4</accession>
<dbReference type="AlphaFoldDB" id="S4RAJ4"/>
<dbReference type="GO" id="GO:0003677">
    <property type="term" value="F:DNA binding"/>
    <property type="evidence" value="ECO:0007669"/>
    <property type="project" value="UniProtKB-UniRule"/>
</dbReference>
<dbReference type="HOGENOM" id="CLU_147579_1_0_1"/>
<evidence type="ECO:0000256" key="2">
    <source>
        <dbReference type="ARBA" id="ARBA00022771"/>
    </source>
</evidence>
<dbReference type="STRING" id="7757.ENSPMAP00000002225"/>
<protein>
    <recommendedName>
        <fullName evidence="6">THAP-type domain-containing protein</fullName>
    </recommendedName>
</protein>
<proteinExistence type="predicted"/>
<feature type="domain" description="THAP-type" evidence="6">
    <location>
        <begin position="1"/>
        <end position="80"/>
    </location>
</feature>
<dbReference type="Ensembl" id="ENSPMAT00000002236.1">
    <property type="protein sequence ID" value="ENSPMAP00000002225.1"/>
    <property type="gene ID" value="ENSPMAG00000002038.1"/>
</dbReference>
<dbReference type="Pfam" id="PF05485">
    <property type="entry name" value="THAP"/>
    <property type="match status" value="1"/>
</dbReference>
<evidence type="ECO:0000256" key="3">
    <source>
        <dbReference type="ARBA" id="ARBA00022833"/>
    </source>
</evidence>
<evidence type="ECO:0000256" key="5">
    <source>
        <dbReference type="PROSITE-ProRule" id="PRU00309"/>
    </source>
</evidence>
<dbReference type="SUPFAM" id="SSF57716">
    <property type="entry name" value="Glucocorticoid receptor-like (DNA-binding domain)"/>
    <property type="match status" value="1"/>
</dbReference>
<dbReference type="SMART" id="SM00980">
    <property type="entry name" value="THAP"/>
    <property type="match status" value="1"/>
</dbReference>
<keyword evidence="4 5" id="KW-0238">DNA-binding</keyword>
<dbReference type="InterPro" id="IPR026521">
    <property type="entry name" value="THAP2"/>
</dbReference>
<dbReference type="PROSITE" id="PS50950">
    <property type="entry name" value="ZF_THAP"/>
    <property type="match status" value="1"/>
</dbReference>
<evidence type="ECO:0000313" key="7">
    <source>
        <dbReference type="Ensembl" id="ENSPMAP00000002225.1"/>
    </source>
</evidence>
<dbReference type="GeneTree" id="ENSGT00940000161088"/>
<sequence>MPTTCAAFGCKSVVSKNNDISFHRFPLDPLRRREWVRRVRRINFVPSRHTSLCSKHFHSSCFDRTGQTTRLRDNSLPSIFSF</sequence>
<name>S4RAJ4_PETMA</name>
<dbReference type="OMA" id="SEYSRIC"/>
<keyword evidence="2 5" id="KW-0863">Zinc-finger</keyword>
<dbReference type="SMART" id="SM00692">
    <property type="entry name" value="DM3"/>
    <property type="match status" value="1"/>
</dbReference>
<dbReference type="GO" id="GO:0008270">
    <property type="term" value="F:zinc ion binding"/>
    <property type="evidence" value="ECO:0007669"/>
    <property type="project" value="UniProtKB-KW"/>
</dbReference>
<reference evidence="7" key="2">
    <citation type="submission" date="2025-09" db="UniProtKB">
        <authorList>
            <consortium name="Ensembl"/>
        </authorList>
    </citation>
    <scope>IDENTIFICATION</scope>
</reference>
<dbReference type="InterPro" id="IPR038441">
    <property type="entry name" value="THAP_Znf_sf"/>
</dbReference>
<dbReference type="PANTHER" id="PTHR47696:SF1">
    <property type="entry name" value="THAP DOMAIN-CONTAINING PROTEIN 2"/>
    <property type="match status" value="1"/>
</dbReference>